<dbReference type="EMBL" id="CP025989">
    <property type="protein sequence ID" value="AWD33366.1"/>
    <property type="molecule type" value="Genomic_DNA"/>
</dbReference>
<gene>
    <name evidence="2" type="ORF">Fsol_00579</name>
</gene>
<feature type="compositionally biased region" description="Basic and acidic residues" evidence="1">
    <location>
        <begin position="180"/>
        <end position="189"/>
    </location>
</feature>
<sequence>MKEKDVEVIMDIVNIMDALISNETLGNYGIHEDTEIIQVITEIFEITEHDLASCNTLSDCMKLISDYFSMILLTQGHAKFSEQKLHDIKKKLINALLRQFHLKVQFSILKRIREVMKRNIRKVQQDTCVQHLIKELIINDGGLDRYINLKLRVRIKTHDDEEEHSSNSINNGNTIANSIIRKDQSTRQR</sequence>
<evidence type="ECO:0000256" key="1">
    <source>
        <dbReference type="SAM" id="MobiDB-lite"/>
    </source>
</evidence>
<protein>
    <submittedName>
        <fullName evidence="2">Uncharacterized protein</fullName>
    </submittedName>
</protein>
<accession>A0A2U8BSM9</accession>
<reference evidence="2 3" key="1">
    <citation type="journal article" date="2018" name="Genome Biol. Evol.">
        <title>The Genome Sequence of "Candidatus Fokinia solitaria": Insights on Reductive Evolution in Rickettsiales.</title>
        <authorList>
            <person name="Floriano A.M."/>
            <person name="Castelli M."/>
            <person name="Krenek S."/>
            <person name="Berendonk T.U."/>
            <person name="Bazzocchi C."/>
            <person name="Petroni G."/>
            <person name="Sassera D."/>
        </authorList>
    </citation>
    <scope>NUCLEOTIDE SEQUENCE [LARGE SCALE GENOMIC DNA]</scope>
    <source>
        <strain evidence="2">Rio ETE_ALG 3VII</strain>
    </source>
</reference>
<organism evidence="2 3">
    <name type="scientific">Candidatus Fokinia solitaria</name>
    <dbReference type="NCBI Taxonomy" id="1802984"/>
    <lineage>
        <taxon>Bacteria</taxon>
        <taxon>Pseudomonadati</taxon>
        <taxon>Pseudomonadota</taxon>
        <taxon>Alphaproteobacteria</taxon>
        <taxon>Rickettsiales</taxon>
        <taxon>Candidatus Midichloriaceae</taxon>
        <taxon>Candidatus Fokinia</taxon>
    </lineage>
</organism>
<feature type="compositionally biased region" description="Polar residues" evidence="1">
    <location>
        <begin position="166"/>
        <end position="177"/>
    </location>
</feature>
<dbReference type="AlphaFoldDB" id="A0A2U8BSM9"/>
<dbReference type="KEGG" id="fso:Fsol_00579"/>
<proteinExistence type="predicted"/>
<evidence type="ECO:0000313" key="2">
    <source>
        <dbReference type="EMBL" id="AWD33366.1"/>
    </source>
</evidence>
<feature type="region of interest" description="Disordered" evidence="1">
    <location>
        <begin position="160"/>
        <end position="189"/>
    </location>
</feature>
<dbReference type="RefSeq" id="WP_108673379.1">
    <property type="nucleotide sequence ID" value="NZ_CP025989.1"/>
</dbReference>
<keyword evidence="3" id="KW-1185">Reference proteome</keyword>
<dbReference type="Proteomes" id="UP000244519">
    <property type="component" value="Chromosome"/>
</dbReference>
<evidence type="ECO:0000313" key="3">
    <source>
        <dbReference type="Proteomes" id="UP000244519"/>
    </source>
</evidence>
<name>A0A2U8BSM9_9RICK</name>